<dbReference type="GO" id="GO:0046872">
    <property type="term" value="F:metal ion binding"/>
    <property type="evidence" value="ECO:0007669"/>
    <property type="project" value="UniProtKB-KW"/>
</dbReference>
<gene>
    <name evidence="4" type="ORF">K505DRAFT_380051</name>
</gene>
<accession>A0A6A6WRQ1</accession>
<organism evidence="4 5">
    <name type="scientific">Melanomma pulvis-pyrius CBS 109.77</name>
    <dbReference type="NCBI Taxonomy" id="1314802"/>
    <lineage>
        <taxon>Eukaryota</taxon>
        <taxon>Fungi</taxon>
        <taxon>Dikarya</taxon>
        <taxon>Ascomycota</taxon>
        <taxon>Pezizomycotina</taxon>
        <taxon>Dothideomycetes</taxon>
        <taxon>Pleosporomycetidae</taxon>
        <taxon>Pleosporales</taxon>
        <taxon>Melanommataceae</taxon>
        <taxon>Melanomma</taxon>
    </lineage>
</organism>
<keyword evidence="2" id="KW-0560">Oxidoreductase</keyword>
<comment type="similarity">
    <text evidence="1 2">Belongs to the iron/ascorbate-dependent oxidoreductase family.</text>
</comment>
<keyword evidence="2" id="KW-0479">Metal-binding</keyword>
<evidence type="ECO:0000313" key="4">
    <source>
        <dbReference type="EMBL" id="KAF2786766.1"/>
    </source>
</evidence>
<protein>
    <submittedName>
        <fullName evidence="4">Clavaminate synthase-like protein</fullName>
    </submittedName>
</protein>
<dbReference type="FunFam" id="2.60.120.330:FF:000051">
    <property type="entry name" value="Clavaminate synthase-like protein"/>
    <property type="match status" value="1"/>
</dbReference>
<dbReference type="SUPFAM" id="SSF51197">
    <property type="entry name" value="Clavaminate synthase-like"/>
    <property type="match status" value="1"/>
</dbReference>
<dbReference type="Pfam" id="PF03171">
    <property type="entry name" value="2OG-FeII_Oxy"/>
    <property type="match status" value="1"/>
</dbReference>
<dbReference type="Gene3D" id="2.60.120.330">
    <property type="entry name" value="B-lactam Antibiotic, Isopenicillin N Synthase, Chain"/>
    <property type="match status" value="1"/>
</dbReference>
<dbReference type="Pfam" id="PF14226">
    <property type="entry name" value="DIOX_N"/>
    <property type="match status" value="1"/>
</dbReference>
<evidence type="ECO:0000259" key="3">
    <source>
        <dbReference type="PROSITE" id="PS51471"/>
    </source>
</evidence>
<dbReference type="OrthoDB" id="288590at2759"/>
<dbReference type="EMBL" id="MU002409">
    <property type="protein sequence ID" value="KAF2786766.1"/>
    <property type="molecule type" value="Genomic_DNA"/>
</dbReference>
<evidence type="ECO:0000256" key="2">
    <source>
        <dbReference type="RuleBase" id="RU003682"/>
    </source>
</evidence>
<dbReference type="InterPro" id="IPR005123">
    <property type="entry name" value="Oxoglu/Fe-dep_dioxygenase_dom"/>
</dbReference>
<dbReference type="GO" id="GO:0044283">
    <property type="term" value="P:small molecule biosynthetic process"/>
    <property type="evidence" value="ECO:0007669"/>
    <property type="project" value="UniProtKB-ARBA"/>
</dbReference>
<proteinExistence type="inferred from homology"/>
<dbReference type="InterPro" id="IPR027443">
    <property type="entry name" value="IPNS-like_sf"/>
</dbReference>
<dbReference type="InterPro" id="IPR050231">
    <property type="entry name" value="Iron_ascorbate_oxido_reductase"/>
</dbReference>
<sequence>MASLEAKDTSIPVIDISSPSPEVAQQVLLAASTFGFLFIKNDGVTIPPADIDTMFELSRKFFKSSVEEKSEYAIHSDKAGGKNRGWVAMQGESLDPEGQKLGDPKEAFNIAPPHPTLQPLPSPLTPSAPLISTFQTSCHTLCKQILSLLALGLQIPDPEYFTSRHDQSLGLSGSIFRMLYYPATPAEQGTEKEGNETESVSVLAGAHSDYGTLTLLFRLPGQPGLEILPAGSSAWSPIPVNPSPTAYAHPPILVNIGDLLSFWTSGLLKSTVHRVAFTNDSKEGRDERYSMAYFCHPQDDVMLEGVPSPIVKDFAGKGEGDEELERQRVRLGFGGEGGEVDVLTAKQHLDRRLRVTYGLKD</sequence>
<keyword evidence="2" id="KW-0408">Iron</keyword>
<dbReference type="InterPro" id="IPR026992">
    <property type="entry name" value="DIOX_N"/>
</dbReference>
<dbReference type="GO" id="GO:0016491">
    <property type="term" value="F:oxidoreductase activity"/>
    <property type="evidence" value="ECO:0007669"/>
    <property type="project" value="UniProtKB-KW"/>
</dbReference>
<keyword evidence="5" id="KW-1185">Reference proteome</keyword>
<evidence type="ECO:0000256" key="1">
    <source>
        <dbReference type="ARBA" id="ARBA00008056"/>
    </source>
</evidence>
<name>A0A6A6WRQ1_9PLEO</name>
<dbReference type="Proteomes" id="UP000799757">
    <property type="component" value="Unassembled WGS sequence"/>
</dbReference>
<evidence type="ECO:0000313" key="5">
    <source>
        <dbReference type="Proteomes" id="UP000799757"/>
    </source>
</evidence>
<dbReference type="PANTHER" id="PTHR47990">
    <property type="entry name" value="2-OXOGLUTARATE (2OG) AND FE(II)-DEPENDENT OXYGENASE SUPERFAMILY PROTEIN-RELATED"/>
    <property type="match status" value="1"/>
</dbReference>
<reference evidence="4" key="1">
    <citation type="journal article" date="2020" name="Stud. Mycol.">
        <title>101 Dothideomycetes genomes: a test case for predicting lifestyles and emergence of pathogens.</title>
        <authorList>
            <person name="Haridas S."/>
            <person name="Albert R."/>
            <person name="Binder M."/>
            <person name="Bloem J."/>
            <person name="Labutti K."/>
            <person name="Salamov A."/>
            <person name="Andreopoulos B."/>
            <person name="Baker S."/>
            <person name="Barry K."/>
            <person name="Bills G."/>
            <person name="Bluhm B."/>
            <person name="Cannon C."/>
            <person name="Castanera R."/>
            <person name="Culley D."/>
            <person name="Daum C."/>
            <person name="Ezra D."/>
            <person name="Gonzalez J."/>
            <person name="Henrissat B."/>
            <person name="Kuo A."/>
            <person name="Liang C."/>
            <person name="Lipzen A."/>
            <person name="Lutzoni F."/>
            <person name="Magnuson J."/>
            <person name="Mondo S."/>
            <person name="Nolan M."/>
            <person name="Ohm R."/>
            <person name="Pangilinan J."/>
            <person name="Park H.-J."/>
            <person name="Ramirez L."/>
            <person name="Alfaro M."/>
            <person name="Sun H."/>
            <person name="Tritt A."/>
            <person name="Yoshinaga Y."/>
            <person name="Zwiers L.-H."/>
            <person name="Turgeon B."/>
            <person name="Goodwin S."/>
            <person name="Spatafora J."/>
            <person name="Crous P."/>
            <person name="Grigoriev I."/>
        </authorList>
    </citation>
    <scope>NUCLEOTIDE SEQUENCE</scope>
    <source>
        <strain evidence="4">CBS 109.77</strain>
    </source>
</reference>
<dbReference type="InterPro" id="IPR044861">
    <property type="entry name" value="IPNS-like_FE2OG_OXY"/>
</dbReference>
<dbReference type="AlphaFoldDB" id="A0A6A6WRQ1"/>
<dbReference type="PROSITE" id="PS51471">
    <property type="entry name" value="FE2OG_OXY"/>
    <property type="match status" value="1"/>
</dbReference>
<feature type="domain" description="Fe2OG dioxygenase" evidence="3">
    <location>
        <begin position="171"/>
        <end position="297"/>
    </location>
</feature>